<evidence type="ECO:0000259" key="8">
    <source>
        <dbReference type="PROSITE" id="PS50928"/>
    </source>
</evidence>
<dbReference type="GO" id="GO:0010438">
    <property type="term" value="P:cellular response to sulfur starvation"/>
    <property type="evidence" value="ECO:0007669"/>
    <property type="project" value="TreeGrafter"/>
</dbReference>
<name>A0A9D2JHB0_9ENTE</name>
<protein>
    <submittedName>
        <fullName evidence="9">ABC transporter permease</fullName>
    </submittedName>
</protein>
<keyword evidence="2 7" id="KW-0813">Transport</keyword>
<evidence type="ECO:0000256" key="5">
    <source>
        <dbReference type="ARBA" id="ARBA00022989"/>
    </source>
</evidence>
<accession>A0A9D2JHB0</accession>
<evidence type="ECO:0000256" key="2">
    <source>
        <dbReference type="ARBA" id="ARBA00022448"/>
    </source>
</evidence>
<feature type="transmembrane region" description="Helical" evidence="7">
    <location>
        <begin position="217"/>
        <end position="238"/>
    </location>
</feature>
<dbReference type="CDD" id="cd06261">
    <property type="entry name" value="TM_PBP2"/>
    <property type="match status" value="1"/>
</dbReference>
<dbReference type="Gene3D" id="1.10.3720.10">
    <property type="entry name" value="MetI-like"/>
    <property type="match status" value="1"/>
</dbReference>
<feature type="transmembrane region" description="Helical" evidence="7">
    <location>
        <begin position="59"/>
        <end position="82"/>
    </location>
</feature>
<organism evidence="9 10">
    <name type="scientific">Candidatus Enterococcus avicola</name>
    <dbReference type="NCBI Taxonomy" id="2838561"/>
    <lineage>
        <taxon>Bacteria</taxon>
        <taxon>Bacillati</taxon>
        <taxon>Bacillota</taxon>
        <taxon>Bacilli</taxon>
        <taxon>Lactobacillales</taxon>
        <taxon>Enterococcaceae</taxon>
        <taxon>Enterococcus</taxon>
    </lineage>
</organism>
<reference evidence="9" key="1">
    <citation type="journal article" date="2021" name="PeerJ">
        <title>Extensive microbial diversity within the chicken gut microbiome revealed by metagenomics and culture.</title>
        <authorList>
            <person name="Gilroy R."/>
            <person name="Ravi A."/>
            <person name="Getino M."/>
            <person name="Pursley I."/>
            <person name="Horton D.L."/>
            <person name="Alikhan N.F."/>
            <person name="Baker D."/>
            <person name="Gharbi K."/>
            <person name="Hall N."/>
            <person name="Watson M."/>
            <person name="Adriaenssens E.M."/>
            <person name="Foster-Nyarko E."/>
            <person name="Jarju S."/>
            <person name="Secka A."/>
            <person name="Antonio M."/>
            <person name="Oren A."/>
            <person name="Chaudhuri R.R."/>
            <person name="La Ragione R."/>
            <person name="Hildebrand F."/>
            <person name="Pallen M.J."/>
        </authorList>
    </citation>
    <scope>NUCLEOTIDE SEQUENCE</scope>
    <source>
        <strain evidence="9">CHK172-16539</strain>
    </source>
</reference>
<keyword evidence="3" id="KW-1003">Cell membrane</keyword>
<feature type="transmembrane region" description="Helical" evidence="7">
    <location>
        <begin position="94"/>
        <end position="115"/>
    </location>
</feature>
<dbReference type="SUPFAM" id="SSF161098">
    <property type="entry name" value="MetI-like"/>
    <property type="match status" value="1"/>
</dbReference>
<proteinExistence type="inferred from homology"/>
<dbReference type="InterPro" id="IPR035906">
    <property type="entry name" value="MetI-like_sf"/>
</dbReference>
<sequence length="244" mass="27692">MKQKSHWLSSFLLGVLSFVLLWWLLAMLLKNRAIPAPWETFQTIWSLKDQVLLHTLASLGRMTLALFFAFMVGVPCGIALSLSPRLNCVLSPLLYFLYPLPKVAFLPVFMIFWGLGNLSKIILLFTIIVLQMIVLVRDGVNQIPRNYQRTMTNFHASLGQRIYYLILPAIYPHLLASLRVSIGIALASLFFAENYATTYGLGYLILSAWTKMAYDEMFAGIFCIALLGFALFTLLDALEKRRAE</sequence>
<dbReference type="AlphaFoldDB" id="A0A9D2JHB0"/>
<feature type="transmembrane region" description="Helical" evidence="7">
    <location>
        <begin position="161"/>
        <end position="191"/>
    </location>
</feature>
<reference evidence="9" key="2">
    <citation type="submission" date="2021-04" db="EMBL/GenBank/DDBJ databases">
        <authorList>
            <person name="Gilroy R."/>
        </authorList>
    </citation>
    <scope>NUCLEOTIDE SEQUENCE</scope>
    <source>
        <strain evidence="9">CHK172-16539</strain>
    </source>
</reference>
<dbReference type="PANTHER" id="PTHR30151:SF25">
    <property type="entry name" value="TAURINE TRANSPORT SYSTEM PERMEASE PROTEIN TAUC"/>
    <property type="match status" value="1"/>
</dbReference>
<evidence type="ECO:0000256" key="1">
    <source>
        <dbReference type="ARBA" id="ARBA00004651"/>
    </source>
</evidence>
<feature type="transmembrane region" description="Helical" evidence="7">
    <location>
        <begin position="121"/>
        <end position="140"/>
    </location>
</feature>
<keyword evidence="6 7" id="KW-0472">Membrane</keyword>
<evidence type="ECO:0000313" key="10">
    <source>
        <dbReference type="Proteomes" id="UP000824063"/>
    </source>
</evidence>
<feature type="domain" description="ABC transmembrane type-1" evidence="8">
    <location>
        <begin position="55"/>
        <end position="235"/>
    </location>
</feature>
<evidence type="ECO:0000256" key="3">
    <source>
        <dbReference type="ARBA" id="ARBA00022475"/>
    </source>
</evidence>
<dbReference type="PANTHER" id="PTHR30151">
    <property type="entry name" value="ALKANE SULFONATE ABC TRANSPORTER-RELATED, MEMBRANE SUBUNIT"/>
    <property type="match status" value="1"/>
</dbReference>
<dbReference type="GO" id="GO:0055085">
    <property type="term" value="P:transmembrane transport"/>
    <property type="evidence" value="ECO:0007669"/>
    <property type="project" value="InterPro"/>
</dbReference>
<keyword evidence="4 7" id="KW-0812">Transmembrane</keyword>
<dbReference type="PROSITE" id="PS50928">
    <property type="entry name" value="ABC_TM1"/>
    <property type="match status" value="1"/>
</dbReference>
<comment type="similarity">
    <text evidence="7">Belongs to the binding-protein-dependent transport system permease family.</text>
</comment>
<gene>
    <name evidence="9" type="ORF">IAA20_05750</name>
</gene>
<evidence type="ECO:0000256" key="4">
    <source>
        <dbReference type="ARBA" id="ARBA00022692"/>
    </source>
</evidence>
<comment type="caution">
    <text evidence="9">The sequence shown here is derived from an EMBL/GenBank/DDBJ whole genome shotgun (WGS) entry which is preliminary data.</text>
</comment>
<comment type="subcellular location">
    <subcellularLocation>
        <location evidence="1 7">Cell membrane</location>
        <topology evidence="1 7">Multi-pass membrane protein</topology>
    </subcellularLocation>
</comment>
<dbReference type="GO" id="GO:0005886">
    <property type="term" value="C:plasma membrane"/>
    <property type="evidence" value="ECO:0007669"/>
    <property type="project" value="UniProtKB-SubCell"/>
</dbReference>
<evidence type="ECO:0000256" key="7">
    <source>
        <dbReference type="RuleBase" id="RU363032"/>
    </source>
</evidence>
<evidence type="ECO:0000313" key="9">
    <source>
        <dbReference type="EMBL" id="HIZ53426.1"/>
    </source>
</evidence>
<keyword evidence="5 7" id="KW-1133">Transmembrane helix</keyword>
<evidence type="ECO:0000256" key="6">
    <source>
        <dbReference type="ARBA" id="ARBA00023136"/>
    </source>
</evidence>
<dbReference type="Proteomes" id="UP000824063">
    <property type="component" value="Unassembled WGS sequence"/>
</dbReference>
<dbReference type="Pfam" id="PF00528">
    <property type="entry name" value="BPD_transp_1"/>
    <property type="match status" value="1"/>
</dbReference>
<dbReference type="EMBL" id="DXBN01000128">
    <property type="protein sequence ID" value="HIZ53426.1"/>
    <property type="molecule type" value="Genomic_DNA"/>
</dbReference>
<dbReference type="InterPro" id="IPR000515">
    <property type="entry name" value="MetI-like"/>
</dbReference>